<evidence type="ECO:0000313" key="5">
    <source>
        <dbReference type="Proteomes" id="UP001501459"/>
    </source>
</evidence>
<name>A0ABN0Z9Y5_9BACI</name>
<protein>
    <submittedName>
        <fullName evidence="4">TatD family hydrolase</fullName>
    </submittedName>
</protein>
<dbReference type="InterPro" id="IPR018228">
    <property type="entry name" value="DNase_TatD-rel_CS"/>
</dbReference>
<keyword evidence="3 4" id="KW-0378">Hydrolase</keyword>
<dbReference type="Pfam" id="PF01026">
    <property type="entry name" value="TatD_DNase"/>
    <property type="match status" value="1"/>
</dbReference>
<evidence type="ECO:0000256" key="1">
    <source>
        <dbReference type="ARBA" id="ARBA00009275"/>
    </source>
</evidence>
<organism evidence="4 5">
    <name type="scientific">Lentibacillus halophilus</name>
    <dbReference type="NCBI Taxonomy" id="295065"/>
    <lineage>
        <taxon>Bacteria</taxon>
        <taxon>Bacillati</taxon>
        <taxon>Bacillota</taxon>
        <taxon>Bacilli</taxon>
        <taxon>Bacillales</taxon>
        <taxon>Bacillaceae</taxon>
        <taxon>Lentibacillus</taxon>
    </lineage>
</organism>
<dbReference type="InterPro" id="IPR001130">
    <property type="entry name" value="TatD-like"/>
</dbReference>
<keyword evidence="5" id="KW-1185">Reference proteome</keyword>
<comment type="caution">
    <text evidence="4">The sequence shown here is derived from an EMBL/GenBank/DDBJ whole genome shotgun (WGS) entry which is preliminary data.</text>
</comment>
<dbReference type="CDD" id="cd01310">
    <property type="entry name" value="TatD_DNAse"/>
    <property type="match status" value="1"/>
</dbReference>
<proteinExistence type="inferred from homology"/>
<dbReference type="PANTHER" id="PTHR46317">
    <property type="entry name" value="HYDROLASE OF PHP SUPERFAMILY-RELATED PROTEIN"/>
    <property type="match status" value="1"/>
</dbReference>
<reference evidence="4 5" key="1">
    <citation type="journal article" date="2019" name="Int. J. Syst. Evol. Microbiol.">
        <title>The Global Catalogue of Microorganisms (GCM) 10K type strain sequencing project: providing services to taxonomists for standard genome sequencing and annotation.</title>
        <authorList>
            <consortium name="The Broad Institute Genomics Platform"/>
            <consortium name="The Broad Institute Genome Sequencing Center for Infectious Disease"/>
            <person name="Wu L."/>
            <person name="Ma J."/>
        </authorList>
    </citation>
    <scope>NUCLEOTIDE SEQUENCE [LARGE SCALE GENOMIC DNA]</scope>
    <source>
        <strain evidence="4 5">JCM 12149</strain>
    </source>
</reference>
<keyword evidence="2" id="KW-0479">Metal-binding</keyword>
<dbReference type="Gene3D" id="3.20.20.140">
    <property type="entry name" value="Metal-dependent hydrolases"/>
    <property type="match status" value="1"/>
</dbReference>
<dbReference type="PANTHER" id="PTHR46317:SF1">
    <property type="entry name" value="HYDROLASE, TATD FAMILY"/>
    <property type="match status" value="1"/>
</dbReference>
<evidence type="ECO:0000256" key="3">
    <source>
        <dbReference type="ARBA" id="ARBA00022801"/>
    </source>
</evidence>
<gene>
    <name evidence="4" type="ORF">GCM10008983_16420</name>
</gene>
<evidence type="ECO:0000256" key="2">
    <source>
        <dbReference type="ARBA" id="ARBA00022723"/>
    </source>
</evidence>
<sequence length="261" mass="29783">MSDRIIDAHIHLDRYAPDDRSLILNNMNDNGVDALVSVSGDLDSAQKNLQMSRDDSRVKPAIGFHPEQELPTDEDVADLLALMDRHRYDMVAVGEIGLPYYLEQEGRIASREAYMEVLEAFIQKAVELDKPIALHAVFDDAPMVCDLLETYSTSKAHFHWFKGDWRTTERMYRNGYLVSVTPDILYKTKTRNLAATYPLEKLMVETDGPWPFEGTFKGKMTHPAMIHQSVQEVAALKQMSVGEVYDELYNNTCHFYELNTG</sequence>
<dbReference type="SUPFAM" id="SSF51556">
    <property type="entry name" value="Metallo-dependent hydrolases"/>
    <property type="match status" value="1"/>
</dbReference>
<dbReference type="PROSITE" id="PS01137">
    <property type="entry name" value="TATD_1"/>
    <property type="match status" value="1"/>
</dbReference>
<evidence type="ECO:0000313" key="4">
    <source>
        <dbReference type="EMBL" id="GAA0440182.1"/>
    </source>
</evidence>
<dbReference type="RefSeq" id="WP_343752358.1">
    <property type="nucleotide sequence ID" value="NZ_BAAADM010000041.1"/>
</dbReference>
<dbReference type="PIRSF" id="PIRSF005902">
    <property type="entry name" value="DNase_TatD"/>
    <property type="match status" value="1"/>
</dbReference>
<accession>A0ABN0Z9Y5</accession>
<dbReference type="EMBL" id="BAAADM010000041">
    <property type="protein sequence ID" value="GAA0440182.1"/>
    <property type="molecule type" value="Genomic_DNA"/>
</dbReference>
<comment type="similarity">
    <text evidence="1">Belongs to the metallo-dependent hydrolases superfamily. TatD-type hydrolase family.</text>
</comment>
<dbReference type="GO" id="GO:0016787">
    <property type="term" value="F:hydrolase activity"/>
    <property type="evidence" value="ECO:0007669"/>
    <property type="project" value="UniProtKB-KW"/>
</dbReference>
<dbReference type="Proteomes" id="UP001501459">
    <property type="component" value="Unassembled WGS sequence"/>
</dbReference>
<dbReference type="InterPro" id="IPR032466">
    <property type="entry name" value="Metal_Hydrolase"/>
</dbReference>